<name>A0ABR2JI54_9PEZI</name>
<reference evidence="1 2" key="1">
    <citation type="journal article" date="2024" name="IMA Fungus">
        <title>Apiospora arundinis, a panoply of carbohydrate-active enzymes and secondary metabolites.</title>
        <authorList>
            <person name="Sorensen T."/>
            <person name="Petersen C."/>
            <person name="Muurmann A.T."/>
            <person name="Christiansen J.V."/>
            <person name="Brundto M.L."/>
            <person name="Overgaard C.K."/>
            <person name="Boysen A.T."/>
            <person name="Wollenberg R.D."/>
            <person name="Larsen T.O."/>
            <person name="Sorensen J.L."/>
            <person name="Nielsen K.L."/>
            <person name="Sondergaard T.E."/>
        </authorList>
    </citation>
    <scope>NUCLEOTIDE SEQUENCE [LARGE SCALE GENOMIC DNA]</scope>
    <source>
        <strain evidence="1 2">AAU 773</strain>
    </source>
</reference>
<gene>
    <name evidence="1" type="ORF">PGQ11_002003</name>
</gene>
<evidence type="ECO:0000313" key="2">
    <source>
        <dbReference type="Proteomes" id="UP001390339"/>
    </source>
</evidence>
<dbReference type="EMBL" id="JAPCWZ010000002">
    <property type="protein sequence ID" value="KAK8877057.1"/>
    <property type="molecule type" value="Genomic_DNA"/>
</dbReference>
<comment type="caution">
    <text evidence="1">The sequence shown here is derived from an EMBL/GenBank/DDBJ whole genome shotgun (WGS) entry which is preliminary data.</text>
</comment>
<dbReference type="Proteomes" id="UP001390339">
    <property type="component" value="Unassembled WGS sequence"/>
</dbReference>
<evidence type="ECO:0000313" key="1">
    <source>
        <dbReference type="EMBL" id="KAK8877057.1"/>
    </source>
</evidence>
<proteinExistence type="predicted"/>
<protein>
    <submittedName>
        <fullName evidence="1">Uncharacterized protein</fullName>
    </submittedName>
</protein>
<sequence length="370" mass="41482">MFALFENTKTQLQPITQLDQTSSPPIGFQTPYYISPDLKQSAMANEEARLSLDLSLYEDSPDQDDIFCKSLLQSLADGTKEPADAAHELDAWVTRESTRLLEEFRAKPELVKKDDSDNTVHRATMPNASGLVERFFQGFPRLCAIFPPHHPGQTRVIEFLKALLAMPQHNAPDSFPDADDLSNVTMMTLWPRGVIEPDTFRIYDAELTSVGERAELEMPGSEGSARWRNYQAALARITMSGFTDCSFLCGLRDILPQGSGGKKAAKCPTPKVVCGTRPADIGNRLRAAVQWLVVGSEEEDGGEEGARWVYERCRAKEKTDGASDPWDTWSRENWETWKVQLAFYEGDDRVELWAREAARNALLRMKAAEA</sequence>
<organism evidence="1 2">
    <name type="scientific">Apiospora arundinis</name>
    <dbReference type="NCBI Taxonomy" id="335852"/>
    <lineage>
        <taxon>Eukaryota</taxon>
        <taxon>Fungi</taxon>
        <taxon>Dikarya</taxon>
        <taxon>Ascomycota</taxon>
        <taxon>Pezizomycotina</taxon>
        <taxon>Sordariomycetes</taxon>
        <taxon>Xylariomycetidae</taxon>
        <taxon>Amphisphaeriales</taxon>
        <taxon>Apiosporaceae</taxon>
        <taxon>Apiospora</taxon>
    </lineage>
</organism>
<keyword evidence="2" id="KW-1185">Reference proteome</keyword>
<accession>A0ABR2JI54</accession>